<evidence type="ECO:0000256" key="1">
    <source>
        <dbReference type="ARBA" id="ARBA00010617"/>
    </source>
</evidence>
<keyword evidence="3 7" id="KW-0479">Metal-binding</keyword>
<dbReference type="PRINTS" id="PR00385">
    <property type="entry name" value="P450"/>
</dbReference>
<dbReference type="Proteomes" id="UP000198741">
    <property type="component" value="Chromosome I"/>
</dbReference>
<dbReference type="STRING" id="1090615.SAMN04515671_1049"/>
<evidence type="ECO:0000256" key="4">
    <source>
        <dbReference type="ARBA" id="ARBA00023002"/>
    </source>
</evidence>
<name>A0A1H0JUX3_9ACTN</name>
<dbReference type="GO" id="GO:0006707">
    <property type="term" value="P:cholesterol catabolic process"/>
    <property type="evidence" value="ECO:0007669"/>
    <property type="project" value="TreeGrafter"/>
</dbReference>
<evidence type="ECO:0000256" key="6">
    <source>
        <dbReference type="ARBA" id="ARBA00023033"/>
    </source>
</evidence>
<dbReference type="PROSITE" id="PS00086">
    <property type="entry name" value="CYTOCHROME_P450"/>
    <property type="match status" value="1"/>
</dbReference>
<dbReference type="SUPFAM" id="SSF48264">
    <property type="entry name" value="Cytochrome P450"/>
    <property type="match status" value="1"/>
</dbReference>
<dbReference type="AlphaFoldDB" id="A0A1H0JUX3"/>
<dbReference type="RefSeq" id="WP_090481402.1">
    <property type="nucleotide sequence ID" value="NZ_LT629710.1"/>
</dbReference>
<reference evidence="8 9" key="1">
    <citation type="submission" date="2016-10" db="EMBL/GenBank/DDBJ databases">
        <authorList>
            <person name="de Groot N.N."/>
        </authorList>
    </citation>
    <scope>NUCLEOTIDE SEQUENCE [LARGE SCALE GENOMIC DNA]</scope>
    <source>
        <strain evidence="9">P4-7,KCTC 19426,CECT 7604</strain>
    </source>
</reference>
<evidence type="ECO:0008006" key="10">
    <source>
        <dbReference type="Google" id="ProtNLM"/>
    </source>
</evidence>
<evidence type="ECO:0000256" key="7">
    <source>
        <dbReference type="RuleBase" id="RU000461"/>
    </source>
</evidence>
<protein>
    <recommendedName>
        <fullName evidence="10">Cytochrome P450</fullName>
    </recommendedName>
</protein>
<dbReference type="PANTHER" id="PTHR46696">
    <property type="entry name" value="P450, PUTATIVE (EUROFUNG)-RELATED"/>
    <property type="match status" value="1"/>
</dbReference>
<dbReference type="InterPro" id="IPR002397">
    <property type="entry name" value="Cyt_P450_B"/>
</dbReference>
<evidence type="ECO:0000313" key="9">
    <source>
        <dbReference type="Proteomes" id="UP000198741"/>
    </source>
</evidence>
<comment type="similarity">
    <text evidence="1 7">Belongs to the cytochrome P450 family.</text>
</comment>
<dbReference type="Pfam" id="PF00067">
    <property type="entry name" value="p450"/>
    <property type="match status" value="1"/>
</dbReference>
<keyword evidence="6 7" id="KW-0503">Monooxygenase</keyword>
<organism evidence="8 9">
    <name type="scientific">Nakamurella panacisegetis</name>
    <dbReference type="NCBI Taxonomy" id="1090615"/>
    <lineage>
        <taxon>Bacteria</taxon>
        <taxon>Bacillati</taxon>
        <taxon>Actinomycetota</taxon>
        <taxon>Actinomycetes</taxon>
        <taxon>Nakamurellales</taxon>
        <taxon>Nakamurellaceae</taxon>
        <taxon>Nakamurella</taxon>
    </lineage>
</organism>
<dbReference type="InterPro" id="IPR036396">
    <property type="entry name" value="Cyt_P450_sf"/>
</dbReference>
<dbReference type="PRINTS" id="PR00359">
    <property type="entry name" value="BP450"/>
</dbReference>
<proteinExistence type="inferred from homology"/>
<keyword evidence="4 7" id="KW-0560">Oxidoreductase</keyword>
<keyword evidence="2 7" id="KW-0349">Heme</keyword>
<evidence type="ECO:0000256" key="2">
    <source>
        <dbReference type="ARBA" id="ARBA00022617"/>
    </source>
</evidence>
<dbReference type="GO" id="GO:0036199">
    <property type="term" value="F:cholest-4-en-3-one 26-monooxygenase activity"/>
    <property type="evidence" value="ECO:0007669"/>
    <property type="project" value="TreeGrafter"/>
</dbReference>
<dbReference type="InterPro" id="IPR001128">
    <property type="entry name" value="Cyt_P450"/>
</dbReference>
<dbReference type="EMBL" id="LT629710">
    <property type="protein sequence ID" value="SDO47329.1"/>
    <property type="molecule type" value="Genomic_DNA"/>
</dbReference>
<dbReference type="PANTHER" id="PTHR46696:SF4">
    <property type="entry name" value="BIOTIN BIOSYNTHESIS CYTOCHROME P450"/>
    <property type="match status" value="1"/>
</dbReference>
<evidence type="ECO:0000313" key="8">
    <source>
        <dbReference type="EMBL" id="SDO47329.1"/>
    </source>
</evidence>
<gene>
    <name evidence="8" type="ORF">SAMN04515671_1049</name>
</gene>
<dbReference type="GO" id="GO:0008395">
    <property type="term" value="F:steroid hydroxylase activity"/>
    <property type="evidence" value="ECO:0007669"/>
    <property type="project" value="TreeGrafter"/>
</dbReference>
<dbReference type="Gene3D" id="1.10.630.10">
    <property type="entry name" value="Cytochrome P450"/>
    <property type="match status" value="1"/>
</dbReference>
<keyword evidence="5 7" id="KW-0408">Iron</keyword>
<dbReference type="FunFam" id="1.10.630.10:FF:000018">
    <property type="entry name" value="Cytochrome P450 monooxygenase"/>
    <property type="match status" value="1"/>
</dbReference>
<dbReference type="InterPro" id="IPR017972">
    <property type="entry name" value="Cyt_P450_CS"/>
</dbReference>
<accession>A0A1H0JUX3</accession>
<sequence length="416" mass="45659">MSDLGRAISFAGGLYGQRARTIGAGYLRRDPMARLQLAPGRRDPYAIYRQMRAAGPIVPTRLGNWATTSHRIANRVLRDRHFGVRPEGTGPDPRTDGFDLSFLSMNPPDHTRLRRLAQPAFSPRQMDAYRPRIEAVANDLLDQALRQKDFDLISGFAAPLPIAVITQLMGIPDAEAADFARIGAVIGSALDGVRSLGHAKRLLKANAELEQLFLRLFRLRRAEPADDIVSLVVQAEGERIQPGEMLPFCVLLLVAGFETTVNLIGNGVLALLDHPEQWAALTARPAALAPPAVEEALRFDPPVQRTARVSFCDTEIEGRPVRKDQIVVTLIGAANRDPDVYDRPDEFDIGREPGPEHLAFSSGIHYCVGQPLARLEAAVAFQALAERAPALRRTGRVERRNATIIRGPIRLPVTTG</sequence>
<evidence type="ECO:0000256" key="3">
    <source>
        <dbReference type="ARBA" id="ARBA00022723"/>
    </source>
</evidence>
<keyword evidence="9" id="KW-1185">Reference proteome</keyword>
<dbReference type="CDD" id="cd20625">
    <property type="entry name" value="CYP164-like"/>
    <property type="match status" value="1"/>
</dbReference>
<evidence type="ECO:0000256" key="5">
    <source>
        <dbReference type="ARBA" id="ARBA00023004"/>
    </source>
</evidence>
<dbReference type="GO" id="GO:0005506">
    <property type="term" value="F:iron ion binding"/>
    <property type="evidence" value="ECO:0007669"/>
    <property type="project" value="InterPro"/>
</dbReference>
<dbReference type="OrthoDB" id="4156795at2"/>
<dbReference type="GO" id="GO:0020037">
    <property type="term" value="F:heme binding"/>
    <property type="evidence" value="ECO:0007669"/>
    <property type="project" value="InterPro"/>
</dbReference>